<dbReference type="InterPro" id="IPR050637">
    <property type="entry name" value="NLRP_innate_immun_reg"/>
</dbReference>
<accession>A0ABD1J319</accession>
<keyword evidence="3" id="KW-0963">Cytoplasm</keyword>
<evidence type="ECO:0000313" key="19">
    <source>
        <dbReference type="Proteomes" id="UP001591681"/>
    </source>
</evidence>
<gene>
    <name evidence="18" type="ORF">ACEWY4_022743</name>
</gene>
<evidence type="ECO:0000256" key="13">
    <source>
        <dbReference type="ARBA" id="ARBA00023233"/>
    </source>
</evidence>
<dbReference type="InterPro" id="IPR027417">
    <property type="entry name" value="P-loop_NTPase"/>
</dbReference>
<dbReference type="InterPro" id="IPR013106">
    <property type="entry name" value="Ig_V-set"/>
</dbReference>
<feature type="domain" description="NACHT" evidence="17">
    <location>
        <begin position="318"/>
        <end position="457"/>
    </location>
</feature>
<dbReference type="PANTHER" id="PTHR45690:SF19">
    <property type="entry name" value="NACHT, LRR AND PYD DOMAINS-CONTAINING PROTEIN 3"/>
    <property type="match status" value="1"/>
</dbReference>
<evidence type="ECO:0000313" key="18">
    <source>
        <dbReference type="EMBL" id="KAL2080890.1"/>
    </source>
</evidence>
<dbReference type="Gene3D" id="3.40.50.300">
    <property type="entry name" value="P-loop containing nucleotide triphosphate hydrolases"/>
    <property type="match status" value="1"/>
</dbReference>
<protein>
    <submittedName>
        <fullName evidence="18">Uncharacterized protein</fullName>
    </submittedName>
</protein>
<keyword evidence="12" id="KW-0395">Inflammatory response</keyword>
<feature type="chain" id="PRO_5044882307" evidence="15">
    <location>
        <begin position="25"/>
        <end position="1257"/>
    </location>
</feature>
<evidence type="ECO:0000256" key="8">
    <source>
        <dbReference type="ARBA" id="ARBA00022843"/>
    </source>
</evidence>
<evidence type="ECO:0000256" key="3">
    <source>
        <dbReference type="ARBA" id="ARBA00022490"/>
    </source>
</evidence>
<keyword evidence="14" id="KW-0393">Immunoglobulin domain</keyword>
<sequence>MLSFRMKYLSVVVLLLCCTREAKTVIPKPVASGPVFGWVGDDLILPCYLKDNVSAVDMEVAWLIGDRVVQEYKRRHDISDHQMPEYRNRTRLFRDELQRGNVSLTLTSVRVSDTNTYRCFVAGQYGFGEATLKVQVHEFGDHPEISTESPLNGSVTLRCVTRKWASDTRPVMEWLDSMGKVLQHPQASDMEQRVTVQENANNSYTCRVSYLNLTKQEPFEVPRTLFATQRSRQILLLPVIVWAVLIVVLCKRLNNNSKLKVLQKYRKKYIRKCVNAGHYTKLRIVDGHRNLDSRGGFCRKVDYQETSVEKLLSYNAHCLVILQGESGYGKSSTAEKILHDWWLEKQYLKCYDLVFLLKCNELPLLSYQSSLLDLVSSNLKYKYRNLITEIMDGSPHKILFVIDGFDELSLFKEDLKETKWSPIDPFTSAQTKTILCGLLSGHILPQASLLVTTRPSASATVESLCRFRPWKFAEILGFTEESIKNYCKMCFGDNTALFEPLKEKPMQITSCFNPMLCWIICEGIKNETQSLNNIVELGTTTSMYLVFFAKFLQHLSPGERQNILQDAKKIMEEDNVQLDLTDIPAQEGDPFRRTDHQQRPFIHQSFLEFFASVSYTVLDDEEAQRQSEELLISANRVFLPQSPYSSHIPIVLKFLFGLSNEDIRRYLQNILGLSEGHGLPSLLPQLKQWILGGSRSSPDGQTCLLLLQCLYELHDEEFLKEAMEIIQTISLFRTPLTLTDCCVLQYCLKECPSIKQLDLRHCNLTSEELKVLEPGWNTLQCDDLRLTAKALKYTDINELMKRIIASLSQQIDQTRYREGTKKFISLQFSESDLKGAEMKILAEETVPSLLKTFRISNISSNVSIKVDKDKAGDVVYSSFSAVTKDDVFQLTVKFQKQEVSDGQCADSKLLSISLTLAASQTSSTNWACFLQEVHGLRLDRRVVQRLCSADLRCLEIQVTHLTVAWASDILWCIHSCTSLQNIIIHVADRNTQDHNPFFFVSLKQDGDCIRLLVKDSSDELAASLTLPTTEVSSLEQCTDLLNMILGLKKKGDQDECVKALLSKHVGKAELRVSCMPVRLAKTVSSFFNNESKMNVSIWTKNYRDEDNLCSQLKVKKDGSSFNLSVREGKLSSSSYTAPFLSGIALTSEQTPVNMDWNLFFTSFHTLRTLRMSHPDVDVHVGRLLSCLHGQHGLQEVDLFVSCMSDGLTHSIQSLKKACPSLPKVRVSCGMNIYDGDTIIWRRHCTHKDGKFGWTQKF</sequence>
<evidence type="ECO:0000259" key="16">
    <source>
        <dbReference type="PROSITE" id="PS50835"/>
    </source>
</evidence>
<dbReference type="GO" id="GO:0016020">
    <property type="term" value="C:membrane"/>
    <property type="evidence" value="ECO:0007669"/>
    <property type="project" value="UniProtKB-SubCell"/>
</dbReference>
<evidence type="ECO:0000256" key="11">
    <source>
        <dbReference type="ARBA" id="ARBA00023180"/>
    </source>
</evidence>
<dbReference type="FunFam" id="2.60.40.10:FF:000142">
    <property type="entry name" value="V-set domain-containing T-cell activation inhibitor 1"/>
    <property type="match status" value="1"/>
</dbReference>
<keyword evidence="13" id="KW-1271">Inflammasome</keyword>
<dbReference type="GO" id="GO:0005524">
    <property type="term" value="F:ATP binding"/>
    <property type="evidence" value="ECO:0007669"/>
    <property type="project" value="UniProtKB-KW"/>
</dbReference>
<comment type="subcellular location">
    <subcellularLocation>
        <location evidence="1">Inflammasome</location>
    </subcellularLocation>
    <subcellularLocation>
        <location evidence="2">Membrane</location>
    </subcellularLocation>
</comment>
<evidence type="ECO:0000256" key="2">
    <source>
        <dbReference type="ARBA" id="ARBA00004370"/>
    </source>
</evidence>
<proteinExistence type="predicted"/>
<dbReference type="PROSITE" id="PS50835">
    <property type="entry name" value="IG_LIKE"/>
    <property type="match status" value="2"/>
</dbReference>
<dbReference type="Proteomes" id="UP001591681">
    <property type="component" value="Unassembled WGS sequence"/>
</dbReference>
<dbReference type="Pfam" id="PF05729">
    <property type="entry name" value="NACHT"/>
    <property type="match status" value="1"/>
</dbReference>
<keyword evidence="7" id="KW-0067">ATP-binding</keyword>
<dbReference type="InterPro" id="IPR007110">
    <property type="entry name" value="Ig-like_dom"/>
</dbReference>
<evidence type="ECO:0000256" key="9">
    <source>
        <dbReference type="ARBA" id="ARBA00023136"/>
    </source>
</evidence>
<organism evidence="18 19">
    <name type="scientific">Coilia grayii</name>
    <name type="common">Gray's grenadier anchovy</name>
    <dbReference type="NCBI Taxonomy" id="363190"/>
    <lineage>
        <taxon>Eukaryota</taxon>
        <taxon>Metazoa</taxon>
        <taxon>Chordata</taxon>
        <taxon>Craniata</taxon>
        <taxon>Vertebrata</taxon>
        <taxon>Euteleostomi</taxon>
        <taxon>Actinopterygii</taxon>
        <taxon>Neopterygii</taxon>
        <taxon>Teleostei</taxon>
        <taxon>Clupei</taxon>
        <taxon>Clupeiformes</taxon>
        <taxon>Clupeoidei</taxon>
        <taxon>Engraulidae</taxon>
        <taxon>Coilinae</taxon>
        <taxon>Coilia</taxon>
    </lineage>
</organism>
<evidence type="ECO:0000256" key="12">
    <source>
        <dbReference type="ARBA" id="ARBA00023198"/>
    </source>
</evidence>
<keyword evidence="9" id="KW-0472">Membrane</keyword>
<dbReference type="GO" id="GO:0050863">
    <property type="term" value="P:regulation of T cell activation"/>
    <property type="evidence" value="ECO:0007669"/>
    <property type="project" value="UniProtKB-ARBA"/>
</dbReference>
<keyword evidence="8" id="KW-0832">Ubl conjugation</keyword>
<dbReference type="InterPro" id="IPR041267">
    <property type="entry name" value="NLRP_HD2"/>
</dbReference>
<evidence type="ECO:0000256" key="14">
    <source>
        <dbReference type="ARBA" id="ARBA00023319"/>
    </source>
</evidence>
<evidence type="ECO:0000256" key="4">
    <source>
        <dbReference type="ARBA" id="ARBA00022729"/>
    </source>
</evidence>
<keyword evidence="5" id="KW-0677">Repeat</keyword>
<dbReference type="GO" id="GO:1903037">
    <property type="term" value="P:regulation of leukocyte cell-cell adhesion"/>
    <property type="evidence" value="ECO:0007669"/>
    <property type="project" value="UniProtKB-ARBA"/>
</dbReference>
<dbReference type="Gene3D" id="3.80.10.10">
    <property type="entry name" value="Ribonuclease Inhibitor"/>
    <property type="match status" value="1"/>
</dbReference>
<keyword evidence="4 15" id="KW-0732">Signal</keyword>
<keyword evidence="6" id="KW-0547">Nucleotide-binding</keyword>
<evidence type="ECO:0000256" key="5">
    <source>
        <dbReference type="ARBA" id="ARBA00022737"/>
    </source>
</evidence>
<dbReference type="SUPFAM" id="SSF52540">
    <property type="entry name" value="P-loop containing nucleoside triphosphate hydrolases"/>
    <property type="match status" value="1"/>
</dbReference>
<feature type="signal peptide" evidence="15">
    <location>
        <begin position="1"/>
        <end position="24"/>
    </location>
</feature>
<dbReference type="PANTHER" id="PTHR45690">
    <property type="entry name" value="NACHT, LRR AND PYD DOMAINS-CONTAINING PROTEIN 12"/>
    <property type="match status" value="1"/>
</dbReference>
<dbReference type="Pfam" id="PF07686">
    <property type="entry name" value="V-set"/>
    <property type="match status" value="1"/>
</dbReference>
<dbReference type="InterPro" id="IPR007111">
    <property type="entry name" value="NACHT_NTPase"/>
</dbReference>
<reference evidence="18 19" key="1">
    <citation type="submission" date="2024-09" db="EMBL/GenBank/DDBJ databases">
        <title>A chromosome-level genome assembly of Gray's grenadier anchovy, Coilia grayii.</title>
        <authorList>
            <person name="Fu Z."/>
        </authorList>
    </citation>
    <scope>NUCLEOTIDE SEQUENCE [LARGE SCALE GENOMIC DNA]</scope>
    <source>
        <strain evidence="18">G4</strain>
        <tissue evidence="18">Muscle</tissue>
    </source>
</reference>
<name>A0ABD1J319_9TELE</name>
<dbReference type="AlphaFoldDB" id="A0ABD1J319"/>
<evidence type="ECO:0000256" key="6">
    <source>
        <dbReference type="ARBA" id="ARBA00022741"/>
    </source>
</evidence>
<keyword evidence="11" id="KW-0325">Glycoprotein</keyword>
<dbReference type="InterPro" id="IPR032675">
    <property type="entry name" value="LRR_dom_sf"/>
</dbReference>
<dbReference type="Pfam" id="PF17776">
    <property type="entry name" value="NLRC4_HD2"/>
    <property type="match status" value="1"/>
</dbReference>
<keyword evidence="10" id="KW-1015">Disulfide bond</keyword>
<dbReference type="PROSITE" id="PS50837">
    <property type="entry name" value="NACHT"/>
    <property type="match status" value="1"/>
</dbReference>
<dbReference type="InterPro" id="IPR036179">
    <property type="entry name" value="Ig-like_dom_sf"/>
</dbReference>
<evidence type="ECO:0000256" key="15">
    <source>
        <dbReference type="SAM" id="SignalP"/>
    </source>
</evidence>
<feature type="domain" description="Ig-like" evidence="16">
    <location>
        <begin position="27"/>
        <end position="135"/>
    </location>
</feature>
<dbReference type="SUPFAM" id="SSF48726">
    <property type="entry name" value="Immunoglobulin"/>
    <property type="match status" value="1"/>
</dbReference>
<comment type="caution">
    <text evidence="18">The sequence shown here is derived from an EMBL/GenBank/DDBJ whole genome shotgun (WGS) entry which is preliminary data.</text>
</comment>
<dbReference type="EMBL" id="JBHFQA010000020">
    <property type="protein sequence ID" value="KAL2080890.1"/>
    <property type="molecule type" value="Genomic_DNA"/>
</dbReference>
<evidence type="ECO:0000256" key="10">
    <source>
        <dbReference type="ARBA" id="ARBA00023157"/>
    </source>
</evidence>
<dbReference type="SMART" id="SM00409">
    <property type="entry name" value="IG"/>
    <property type="match status" value="1"/>
</dbReference>
<dbReference type="InterPro" id="IPR013783">
    <property type="entry name" value="Ig-like_fold"/>
</dbReference>
<evidence type="ECO:0000256" key="1">
    <source>
        <dbReference type="ARBA" id="ARBA00004110"/>
    </source>
</evidence>
<keyword evidence="19" id="KW-1185">Reference proteome</keyword>
<evidence type="ECO:0000259" key="17">
    <source>
        <dbReference type="PROSITE" id="PS50837"/>
    </source>
</evidence>
<dbReference type="SUPFAM" id="SSF52047">
    <property type="entry name" value="RNI-like"/>
    <property type="match status" value="1"/>
</dbReference>
<dbReference type="InterPro" id="IPR003599">
    <property type="entry name" value="Ig_sub"/>
</dbReference>
<dbReference type="GO" id="GO:0005829">
    <property type="term" value="C:cytosol"/>
    <property type="evidence" value="ECO:0007669"/>
    <property type="project" value="UniProtKB-SubCell"/>
</dbReference>
<evidence type="ECO:0000256" key="7">
    <source>
        <dbReference type="ARBA" id="ARBA00022840"/>
    </source>
</evidence>
<dbReference type="Gene3D" id="2.60.40.10">
    <property type="entry name" value="Immunoglobulins"/>
    <property type="match status" value="2"/>
</dbReference>
<feature type="domain" description="Ig-like" evidence="16">
    <location>
        <begin position="143"/>
        <end position="222"/>
    </location>
</feature>